<sequence length="135" mass="14945">MDFADLDDAFRVDHEGTAQRQAFLFDHHVEIAGDGAGRIAEHRIPDLLDGVGSIVPGLVCKMRIRGYRVHFHADLLERLVFVSQVAQFGRADEGEVSRVEDDDRPFALQVGVGYGTKLAVVKSGGFERFDFGVDQ</sequence>
<comment type="caution">
    <text evidence="1">The sequence shown here is derived from an EMBL/GenBank/DDBJ whole genome shotgun (WGS) entry which is preliminary data.</text>
</comment>
<accession>A0A080M7S0</accession>
<name>A0A080M7S0_9PROT</name>
<evidence type="ECO:0000313" key="1">
    <source>
        <dbReference type="EMBL" id="KFB73144.1"/>
    </source>
</evidence>
<dbReference type="EMBL" id="JDVG02000277">
    <property type="protein sequence ID" value="KFB73144.1"/>
    <property type="molecule type" value="Genomic_DNA"/>
</dbReference>
<evidence type="ECO:0000313" key="2">
    <source>
        <dbReference type="Proteomes" id="UP000020077"/>
    </source>
</evidence>
<reference evidence="1 2" key="1">
    <citation type="submission" date="2014-02" db="EMBL/GenBank/DDBJ databases">
        <title>Expanding our view of genomic diversity in Candidatus Accumulibacter clades.</title>
        <authorList>
            <person name="Skennerton C.T."/>
            <person name="Barr J.J."/>
            <person name="Slater F.R."/>
            <person name="Bond P.L."/>
            <person name="Tyson G.W."/>
        </authorList>
    </citation>
    <scope>NUCLEOTIDE SEQUENCE [LARGE SCALE GENOMIC DNA]</scope>
    <source>
        <strain evidence="2">BA-91</strain>
    </source>
</reference>
<dbReference type="AlphaFoldDB" id="A0A080M7S0"/>
<proteinExistence type="predicted"/>
<protein>
    <submittedName>
        <fullName evidence="1">Uncharacterized protein</fullName>
    </submittedName>
</protein>
<organism evidence="1 2">
    <name type="scientific">Candidatus Accumulibacter phosphatis</name>
    <dbReference type="NCBI Taxonomy" id="327160"/>
    <lineage>
        <taxon>Bacteria</taxon>
        <taxon>Pseudomonadati</taxon>
        <taxon>Pseudomonadota</taxon>
        <taxon>Betaproteobacteria</taxon>
        <taxon>Candidatus Accumulibacter</taxon>
    </lineage>
</organism>
<gene>
    <name evidence="1" type="ORF">AW09_001611</name>
</gene>
<dbReference type="Proteomes" id="UP000020077">
    <property type="component" value="Unassembled WGS sequence"/>
</dbReference>